<dbReference type="GO" id="GO:0008270">
    <property type="term" value="F:zinc ion binding"/>
    <property type="evidence" value="ECO:0007669"/>
    <property type="project" value="UniProtKB-KW"/>
</dbReference>
<evidence type="ECO:0000256" key="2">
    <source>
        <dbReference type="ARBA" id="ARBA00008995"/>
    </source>
</evidence>
<dbReference type="Proteomes" id="UP000187209">
    <property type="component" value="Unassembled WGS sequence"/>
</dbReference>
<keyword evidence="8" id="KW-0508">mRNA splicing</keyword>
<dbReference type="AlphaFoldDB" id="A0A1R2CKL6"/>
<dbReference type="GO" id="GO:0005686">
    <property type="term" value="C:U2 snRNP"/>
    <property type="evidence" value="ECO:0007669"/>
    <property type="project" value="TreeGrafter"/>
</dbReference>
<dbReference type="Gene3D" id="2.60.40.2690">
    <property type="match status" value="1"/>
</dbReference>
<evidence type="ECO:0000313" key="12">
    <source>
        <dbReference type="EMBL" id="OMJ89506.1"/>
    </source>
</evidence>
<evidence type="ECO:0000256" key="7">
    <source>
        <dbReference type="ARBA" id="ARBA00022833"/>
    </source>
</evidence>
<evidence type="ECO:0000256" key="1">
    <source>
        <dbReference type="ARBA" id="ARBA00004123"/>
    </source>
</evidence>
<name>A0A1R2CKL6_9CILI</name>
<dbReference type="EMBL" id="MPUH01000124">
    <property type="protein sequence ID" value="OMJ89506.1"/>
    <property type="molecule type" value="Genomic_DNA"/>
</dbReference>
<dbReference type="GO" id="GO:0071004">
    <property type="term" value="C:U2-type prespliceosome"/>
    <property type="evidence" value="ECO:0007669"/>
    <property type="project" value="TreeGrafter"/>
</dbReference>
<keyword evidence="13" id="KW-1185">Reference proteome</keyword>
<keyword evidence="5" id="KW-0747">Spliceosome</keyword>
<dbReference type="GO" id="GO:0003676">
    <property type="term" value="F:nucleic acid binding"/>
    <property type="evidence" value="ECO:0007669"/>
    <property type="project" value="InterPro"/>
</dbReference>
<dbReference type="InterPro" id="IPR036236">
    <property type="entry name" value="Znf_C2H2_sf"/>
</dbReference>
<keyword evidence="7" id="KW-0862">Zinc</keyword>
<gene>
    <name evidence="12" type="ORF">SteCoe_8302</name>
</gene>
<evidence type="ECO:0000256" key="4">
    <source>
        <dbReference type="ARBA" id="ARBA00022723"/>
    </source>
</evidence>
<dbReference type="PANTHER" id="PTHR23205:SF0">
    <property type="entry name" value="SPLICING FACTOR 3A SUBUNIT 2"/>
    <property type="match status" value="1"/>
</dbReference>
<dbReference type="Pfam" id="PF16835">
    <property type="entry name" value="SF3A2"/>
    <property type="match status" value="1"/>
</dbReference>
<dbReference type="PROSITE" id="PS50171">
    <property type="entry name" value="ZF_MATRIN"/>
    <property type="match status" value="1"/>
</dbReference>
<dbReference type="OrthoDB" id="10250970at2759"/>
<dbReference type="SMART" id="SM00451">
    <property type="entry name" value="ZnF_U1"/>
    <property type="match status" value="1"/>
</dbReference>
<accession>A0A1R2CKL6</accession>
<keyword evidence="3" id="KW-0507">mRNA processing</keyword>
<dbReference type="InterPro" id="IPR052092">
    <property type="entry name" value="SF3A2"/>
</dbReference>
<organism evidence="12 13">
    <name type="scientific">Stentor coeruleus</name>
    <dbReference type="NCBI Taxonomy" id="5963"/>
    <lineage>
        <taxon>Eukaryota</taxon>
        <taxon>Sar</taxon>
        <taxon>Alveolata</taxon>
        <taxon>Ciliophora</taxon>
        <taxon>Postciliodesmatophora</taxon>
        <taxon>Heterotrichea</taxon>
        <taxon>Heterotrichida</taxon>
        <taxon>Stentoridae</taxon>
        <taxon>Stentor</taxon>
    </lineage>
</organism>
<dbReference type="SUPFAM" id="SSF57667">
    <property type="entry name" value="beta-beta-alpha zinc fingers"/>
    <property type="match status" value="1"/>
</dbReference>
<evidence type="ECO:0000256" key="3">
    <source>
        <dbReference type="ARBA" id="ARBA00022664"/>
    </source>
</evidence>
<evidence type="ECO:0000256" key="10">
    <source>
        <dbReference type="SAM" id="MobiDB-lite"/>
    </source>
</evidence>
<evidence type="ECO:0000256" key="8">
    <source>
        <dbReference type="ARBA" id="ARBA00023187"/>
    </source>
</evidence>
<dbReference type="InterPro" id="IPR031781">
    <property type="entry name" value="SF3A2_dom"/>
</dbReference>
<keyword evidence="9" id="KW-0539">Nucleus</keyword>
<evidence type="ECO:0000256" key="9">
    <source>
        <dbReference type="ARBA" id="ARBA00023242"/>
    </source>
</evidence>
<sequence length="214" mass="24853">MDMQNRAGAKAGGGGIASQAMINAERRERQRRLAMEASDISKDPFFMKNHLGTFECRLCLTLHTNESSYLAHTLGRKHQANLVRRKCREGKDIAVFPQPKSRIVSKRIIKIGRPGYRVTKQNDPMTSQKSLLFEIEYPEIDQTIKPRHRIMSCYEQNREPVNDKFQYVLFAADPYEIIAFKVPNLRIDSSEGKYYCNWDEIKKVYTVQLTFKDN</sequence>
<keyword evidence="6" id="KW-0863">Zinc-finger</keyword>
<feature type="region of interest" description="Disordered" evidence="10">
    <location>
        <begin position="1"/>
        <end position="21"/>
    </location>
</feature>
<comment type="similarity">
    <text evidence="2">Belongs to the SF3A2 family.</text>
</comment>
<comment type="caution">
    <text evidence="12">The sequence shown here is derived from an EMBL/GenBank/DDBJ whole genome shotgun (WGS) entry which is preliminary data.</text>
</comment>
<comment type="subcellular location">
    <subcellularLocation>
        <location evidence="1">Nucleus</location>
    </subcellularLocation>
</comment>
<dbReference type="InterPro" id="IPR000690">
    <property type="entry name" value="Matrin/U1-C_Znf_C2H2"/>
</dbReference>
<evidence type="ECO:0000313" key="13">
    <source>
        <dbReference type="Proteomes" id="UP000187209"/>
    </source>
</evidence>
<dbReference type="SMART" id="SM01050">
    <property type="entry name" value="CactinC_cactus"/>
    <property type="match status" value="1"/>
</dbReference>
<keyword evidence="4" id="KW-0479">Metal-binding</keyword>
<dbReference type="InterPro" id="IPR013087">
    <property type="entry name" value="Znf_C2H2_type"/>
</dbReference>
<dbReference type="GO" id="GO:0071013">
    <property type="term" value="C:catalytic step 2 spliceosome"/>
    <property type="evidence" value="ECO:0007669"/>
    <property type="project" value="TreeGrafter"/>
</dbReference>
<feature type="domain" description="Matrin-type" evidence="11">
    <location>
        <begin position="54"/>
        <end position="84"/>
    </location>
</feature>
<dbReference type="GO" id="GO:0000245">
    <property type="term" value="P:spliceosomal complex assembly"/>
    <property type="evidence" value="ECO:0007669"/>
    <property type="project" value="TreeGrafter"/>
</dbReference>
<dbReference type="PANTHER" id="PTHR23205">
    <property type="entry name" value="SPLICING FACTOR 3A SUBUNIT 2"/>
    <property type="match status" value="1"/>
</dbReference>
<reference evidence="12 13" key="1">
    <citation type="submission" date="2016-11" db="EMBL/GenBank/DDBJ databases">
        <title>The macronuclear genome of Stentor coeruleus: a giant cell with tiny introns.</title>
        <authorList>
            <person name="Slabodnick M."/>
            <person name="Ruby J.G."/>
            <person name="Reiff S.B."/>
            <person name="Swart E.C."/>
            <person name="Gosai S."/>
            <person name="Prabakaran S."/>
            <person name="Witkowska E."/>
            <person name="Larue G.E."/>
            <person name="Fisher S."/>
            <person name="Freeman R.M."/>
            <person name="Gunawardena J."/>
            <person name="Chu W."/>
            <person name="Stover N.A."/>
            <person name="Gregory B.D."/>
            <person name="Nowacki M."/>
            <person name="Derisi J."/>
            <person name="Roy S.W."/>
            <person name="Marshall W.F."/>
            <person name="Sood P."/>
        </authorList>
    </citation>
    <scope>NUCLEOTIDE SEQUENCE [LARGE SCALE GENOMIC DNA]</scope>
    <source>
        <strain evidence="12">WM001</strain>
    </source>
</reference>
<evidence type="ECO:0000256" key="6">
    <source>
        <dbReference type="ARBA" id="ARBA00022771"/>
    </source>
</evidence>
<proteinExistence type="inferred from homology"/>
<protein>
    <recommendedName>
        <fullName evidence="11">Matrin-type domain-containing protein</fullName>
    </recommendedName>
</protein>
<dbReference type="InterPro" id="IPR003604">
    <property type="entry name" value="Matrin/U1-like-C_Znf_C2H2"/>
</dbReference>
<evidence type="ECO:0000259" key="11">
    <source>
        <dbReference type="PROSITE" id="PS50171"/>
    </source>
</evidence>
<dbReference type="Pfam" id="PF12874">
    <property type="entry name" value="zf-met"/>
    <property type="match status" value="1"/>
</dbReference>
<evidence type="ECO:0000256" key="5">
    <source>
        <dbReference type="ARBA" id="ARBA00022728"/>
    </source>
</evidence>